<dbReference type="EMBL" id="JAATIQ010000012">
    <property type="protein sequence ID" value="KAF4401384.1"/>
    <property type="molecule type" value="Genomic_DNA"/>
</dbReference>
<protein>
    <submittedName>
        <fullName evidence="1">Uncharacterized protein</fullName>
    </submittedName>
</protein>
<evidence type="ECO:0000313" key="2">
    <source>
        <dbReference type="Proteomes" id="UP000583929"/>
    </source>
</evidence>
<proteinExistence type="predicted"/>
<organism evidence="1 2">
    <name type="scientific">Cannabis sativa</name>
    <name type="common">Hemp</name>
    <name type="synonym">Marijuana</name>
    <dbReference type="NCBI Taxonomy" id="3483"/>
    <lineage>
        <taxon>Eukaryota</taxon>
        <taxon>Viridiplantae</taxon>
        <taxon>Streptophyta</taxon>
        <taxon>Embryophyta</taxon>
        <taxon>Tracheophyta</taxon>
        <taxon>Spermatophyta</taxon>
        <taxon>Magnoliopsida</taxon>
        <taxon>eudicotyledons</taxon>
        <taxon>Gunneridae</taxon>
        <taxon>Pentapetalae</taxon>
        <taxon>rosids</taxon>
        <taxon>fabids</taxon>
        <taxon>Rosales</taxon>
        <taxon>Cannabaceae</taxon>
        <taxon>Cannabis</taxon>
    </lineage>
</organism>
<reference evidence="1 2" key="1">
    <citation type="journal article" date="2020" name="bioRxiv">
        <title>Sequence and annotation of 42 cannabis genomes reveals extensive copy number variation in cannabinoid synthesis and pathogen resistance genes.</title>
        <authorList>
            <person name="Mckernan K.J."/>
            <person name="Helbert Y."/>
            <person name="Kane L.T."/>
            <person name="Ebling H."/>
            <person name="Zhang L."/>
            <person name="Liu B."/>
            <person name="Eaton Z."/>
            <person name="Mclaughlin S."/>
            <person name="Kingan S."/>
            <person name="Baybayan P."/>
            <person name="Concepcion G."/>
            <person name="Jordan M."/>
            <person name="Riva A."/>
            <person name="Barbazuk W."/>
            <person name="Harkins T."/>
        </authorList>
    </citation>
    <scope>NUCLEOTIDE SEQUENCE [LARGE SCALE GENOMIC DNA]</scope>
    <source>
        <strain evidence="2">cv. Jamaican Lion 4</strain>
        <tissue evidence="1">Leaf</tissue>
    </source>
</reference>
<dbReference type="Proteomes" id="UP000583929">
    <property type="component" value="Unassembled WGS sequence"/>
</dbReference>
<gene>
    <name evidence="1" type="ORF">G4B88_001578</name>
</gene>
<dbReference type="AlphaFoldDB" id="A0A7J6I1F2"/>
<keyword evidence="2" id="KW-1185">Reference proteome</keyword>
<comment type="caution">
    <text evidence="1">The sequence shown here is derived from an EMBL/GenBank/DDBJ whole genome shotgun (WGS) entry which is preliminary data.</text>
</comment>
<evidence type="ECO:0000313" key="1">
    <source>
        <dbReference type="EMBL" id="KAF4401384.1"/>
    </source>
</evidence>
<sequence length="120" mass="14216">MKERKRFLVVADLNGDSRRNETTAYHDQNTDKTNQPIKNINEVASNNGVRKSTRVLRRIPRRNINYVRFHHHRTGDRRMESRNRSVVRESVFAADNAETDDVAFFVEDLESFRTVIRRKT</sequence>
<accession>A0A7J6I1F2</accession>
<name>A0A7J6I1F2_CANSA</name>